<dbReference type="RefSeq" id="WP_121807252.1">
    <property type="nucleotide sequence ID" value="NZ_RDBE01000010.1"/>
</dbReference>
<evidence type="ECO:0000313" key="2">
    <source>
        <dbReference type="Proteomes" id="UP000281708"/>
    </source>
</evidence>
<evidence type="ECO:0000313" key="1">
    <source>
        <dbReference type="EMBL" id="RLV47745.1"/>
    </source>
</evidence>
<reference evidence="1 2" key="1">
    <citation type="submission" date="2018-10" db="EMBL/GenBank/DDBJ databases">
        <title>Marmoricola sp. 4Q3S-7 whole genome shotgun sequence.</title>
        <authorList>
            <person name="Li F."/>
        </authorList>
    </citation>
    <scope>NUCLEOTIDE SEQUENCE [LARGE SCALE GENOMIC DNA]</scope>
    <source>
        <strain evidence="1 2">4Q3S-7</strain>
    </source>
</reference>
<comment type="caution">
    <text evidence="1">The sequence shown here is derived from an EMBL/GenBank/DDBJ whole genome shotgun (WGS) entry which is preliminary data.</text>
</comment>
<sequence>MTCTYCLVEGLSAVPQAAVTAWEGTPVCGSCADHLAGERNRRTQEALAWTESSRLLRAVPADS</sequence>
<dbReference type="AlphaFoldDB" id="A0A3L8NX45"/>
<organism evidence="1 2">
    <name type="scientific">Nocardioides mangrovicus</name>
    <dbReference type="NCBI Taxonomy" id="2478913"/>
    <lineage>
        <taxon>Bacteria</taxon>
        <taxon>Bacillati</taxon>
        <taxon>Actinomycetota</taxon>
        <taxon>Actinomycetes</taxon>
        <taxon>Propionibacteriales</taxon>
        <taxon>Nocardioidaceae</taxon>
        <taxon>Nocardioides</taxon>
    </lineage>
</organism>
<proteinExistence type="predicted"/>
<name>A0A3L8NX45_9ACTN</name>
<dbReference type="Proteomes" id="UP000281708">
    <property type="component" value="Unassembled WGS sequence"/>
</dbReference>
<keyword evidence="2" id="KW-1185">Reference proteome</keyword>
<protein>
    <submittedName>
        <fullName evidence="1">Uncharacterized protein</fullName>
    </submittedName>
</protein>
<accession>A0A3L8NX45</accession>
<gene>
    <name evidence="1" type="ORF">D9V37_16520</name>
</gene>
<dbReference type="EMBL" id="RDBE01000010">
    <property type="protein sequence ID" value="RLV47745.1"/>
    <property type="molecule type" value="Genomic_DNA"/>
</dbReference>